<evidence type="ECO:0000256" key="1">
    <source>
        <dbReference type="ARBA" id="ARBA00023015"/>
    </source>
</evidence>
<dbReference type="PANTHER" id="PTHR45654:SF1">
    <property type="entry name" value="HOMEOBOX-LEUCINE ZIPPER PROTEIN HDG11"/>
    <property type="match status" value="1"/>
</dbReference>
<dbReference type="AlphaFoldDB" id="A0AAV6P8B1"/>
<evidence type="ECO:0000313" key="7">
    <source>
        <dbReference type="EMBL" id="KAG6607406.1"/>
    </source>
</evidence>
<feature type="non-terminal residue" evidence="7">
    <location>
        <position position="1"/>
    </location>
</feature>
<comment type="caution">
    <text evidence="7">The sequence shown here is derived from an EMBL/GenBank/DDBJ whole genome shotgun (WGS) entry which is preliminary data.</text>
</comment>
<dbReference type="Proteomes" id="UP000685013">
    <property type="component" value="Chromosome 1"/>
</dbReference>
<dbReference type="GO" id="GO:0008289">
    <property type="term" value="F:lipid binding"/>
    <property type="evidence" value="ECO:0007669"/>
    <property type="project" value="InterPro"/>
</dbReference>
<accession>A0AAV6P8B1</accession>
<keyword evidence="4" id="KW-0804">Transcription</keyword>
<sequence>MAAKYIGRPISQPSHFSSLELSMSSFSSHEMGCSSLDLDLLPASSSSVLPIHLSNMDKTLMSEVATNAMGELLRLCQTNEPLWMKSRSDGRDVLDLETYEQAFPRANAPLENLHFRTEVSRDSGVVIVNSATLVDMFMDSNKWSELFPTIVSSARTIEVISSGMLGSHHNGSLQLWDVLSDGNPVQEVAHITNGSHPGNCISVLRAMNSTQNNMLILQESCIDSSGSLVVYCPVDLPAMNLAMSGEDPSSIPLLPSGFAILPDGRQDQGEGASSSSDVHNRSGGSLVTVAFQILVSSLPSGKLNLESVTTVNNLISTTVHQIKTALNCHSSS</sequence>
<reference evidence="7 8" key="1">
    <citation type="journal article" date="2021" name="Hortic Res">
        <title>The domestication of Cucurbita argyrosperma as revealed by the genome of its wild relative.</title>
        <authorList>
            <person name="Barrera-Redondo J."/>
            <person name="Sanchez-de la Vega G."/>
            <person name="Aguirre-Liguori J.A."/>
            <person name="Castellanos-Morales G."/>
            <person name="Gutierrez-Guerrero Y.T."/>
            <person name="Aguirre-Dugua X."/>
            <person name="Aguirre-Planter E."/>
            <person name="Tenaillon M.I."/>
            <person name="Lira-Saade R."/>
            <person name="Eguiarte L.E."/>
        </authorList>
    </citation>
    <scope>NUCLEOTIDE SEQUENCE [LARGE SCALE GENOMIC DNA]</scope>
    <source>
        <strain evidence="7">JBR-2021</strain>
    </source>
</reference>
<dbReference type="PANTHER" id="PTHR45654">
    <property type="entry name" value="HOMEOBOX-LEUCINE ZIPPER PROTEIN MERISTEM L1"/>
    <property type="match status" value="1"/>
</dbReference>
<evidence type="ECO:0000256" key="3">
    <source>
        <dbReference type="ARBA" id="ARBA00023155"/>
    </source>
</evidence>
<keyword evidence="1" id="KW-0805">Transcription regulation</keyword>
<evidence type="ECO:0000256" key="4">
    <source>
        <dbReference type="ARBA" id="ARBA00023163"/>
    </source>
</evidence>
<dbReference type="InterPro" id="IPR042160">
    <property type="entry name" value="HD-Zip_IV"/>
</dbReference>
<evidence type="ECO:0000313" key="8">
    <source>
        <dbReference type="Proteomes" id="UP000685013"/>
    </source>
</evidence>
<keyword evidence="3 7" id="KW-0371">Homeobox</keyword>
<protein>
    <submittedName>
        <fullName evidence="7">Homeobox-leucine zipper protein HDG12</fullName>
    </submittedName>
</protein>
<evidence type="ECO:0000256" key="2">
    <source>
        <dbReference type="ARBA" id="ARBA00023125"/>
    </source>
</evidence>
<dbReference type="GO" id="GO:0003677">
    <property type="term" value="F:DNA binding"/>
    <property type="evidence" value="ECO:0007669"/>
    <property type="project" value="UniProtKB-KW"/>
</dbReference>
<name>A0AAV6P8B1_9ROSI</name>
<keyword evidence="5" id="KW-0539">Nucleus</keyword>
<dbReference type="EMBL" id="JAGKQH010000001">
    <property type="protein sequence ID" value="KAG6607406.1"/>
    <property type="molecule type" value="Genomic_DNA"/>
</dbReference>
<dbReference type="Pfam" id="PF25797">
    <property type="entry name" value="PDF2_C"/>
    <property type="match status" value="1"/>
</dbReference>
<organism evidence="7 8">
    <name type="scientific">Cucurbita argyrosperma subsp. sororia</name>
    <dbReference type="NCBI Taxonomy" id="37648"/>
    <lineage>
        <taxon>Eukaryota</taxon>
        <taxon>Viridiplantae</taxon>
        <taxon>Streptophyta</taxon>
        <taxon>Embryophyta</taxon>
        <taxon>Tracheophyta</taxon>
        <taxon>Spermatophyta</taxon>
        <taxon>Magnoliopsida</taxon>
        <taxon>eudicotyledons</taxon>
        <taxon>Gunneridae</taxon>
        <taxon>Pentapetalae</taxon>
        <taxon>rosids</taxon>
        <taxon>fabids</taxon>
        <taxon>Cucurbitales</taxon>
        <taxon>Cucurbitaceae</taxon>
        <taxon>Cucurbiteae</taxon>
        <taxon>Cucurbita</taxon>
    </lineage>
</organism>
<dbReference type="InterPro" id="IPR002913">
    <property type="entry name" value="START_lipid-bd_dom"/>
</dbReference>
<keyword evidence="2 7" id="KW-0238">DNA-binding</keyword>
<gene>
    <name evidence="7" type="primary">HDG12</name>
    <name evidence="7" type="ORF">SDJN03_00748</name>
</gene>
<dbReference type="PROSITE" id="PS50848">
    <property type="entry name" value="START"/>
    <property type="match status" value="1"/>
</dbReference>
<proteinExistence type="predicted"/>
<evidence type="ECO:0000259" key="6">
    <source>
        <dbReference type="PROSITE" id="PS50848"/>
    </source>
</evidence>
<feature type="domain" description="START" evidence="6">
    <location>
        <begin position="54"/>
        <end position="163"/>
    </location>
</feature>
<dbReference type="InterPro" id="IPR057993">
    <property type="entry name" value="HD-Zip_IV_C"/>
</dbReference>
<evidence type="ECO:0000256" key="5">
    <source>
        <dbReference type="ARBA" id="ARBA00023242"/>
    </source>
</evidence>
<keyword evidence="8" id="KW-1185">Reference proteome</keyword>